<dbReference type="EMBL" id="LGRX02015663">
    <property type="protein sequence ID" value="KAK3263167.1"/>
    <property type="molecule type" value="Genomic_DNA"/>
</dbReference>
<dbReference type="Proteomes" id="UP001190700">
    <property type="component" value="Unassembled WGS sequence"/>
</dbReference>
<organism evidence="1 2">
    <name type="scientific">Cymbomonas tetramitiformis</name>
    <dbReference type="NCBI Taxonomy" id="36881"/>
    <lineage>
        <taxon>Eukaryota</taxon>
        <taxon>Viridiplantae</taxon>
        <taxon>Chlorophyta</taxon>
        <taxon>Pyramimonadophyceae</taxon>
        <taxon>Pyramimonadales</taxon>
        <taxon>Pyramimonadaceae</taxon>
        <taxon>Cymbomonas</taxon>
    </lineage>
</organism>
<evidence type="ECO:0000313" key="2">
    <source>
        <dbReference type="Proteomes" id="UP001190700"/>
    </source>
</evidence>
<dbReference type="AlphaFoldDB" id="A0AAE0FNM6"/>
<accession>A0AAE0FNM6</accession>
<protein>
    <submittedName>
        <fullName evidence="1">Uncharacterized protein</fullName>
    </submittedName>
</protein>
<sequence length="92" mass="10453">MDRFASELSAQLPCSCTRWYDLGCKDADSLAHSWQGEVRWVNPPWSLLDEVARKLGEERRTGTIAAGFWAGRMLFQQLEALADEVGHPAWMQ</sequence>
<proteinExistence type="predicted"/>
<comment type="caution">
    <text evidence="1">The sequence shown here is derived from an EMBL/GenBank/DDBJ whole genome shotgun (WGS) entry which is preliminary data.</text>
</comment>
<reference evidence="1 2" key="1">
    <citation type="journal article" date="2015" name="Genome Biol. Evol.">
        <title>Comparative Genomics of a Bacterivorous Green Alga Reveals Evolutionary Causalities and Consequences of Phago-Mixotrophic Mode of Nutrition.</title>
        <authorList>
            <person name="Burns J.A."/>
            <person name="Paasch A."/>
            <person name="Narechania A."/>
            <person name="Kim E."/>
        </authorList>
    </citation>
    <scope>NUCLEOTIDE SEQUENCE [LARGE SCALE GENOMIC DNA]</scope>
    <source>
        <strain evidence="1 2">PLY_AMNH</strain>
    </source>
</reference>
<name>A0AAE0FNM6_9CHLO</name>
<gene>
    <name evidence="1" type="ORF">CYMTET_28015</name>
</gene>
<keyword evidence="2" id="KW-1185">Reference proteome</keyword>
<evidence type="ECO:0000313" key="1">
    <source>
        <dbReference type="EMBL" id="KAK3263167.1"/>
    </source>
</evidence>